<evidence type="ECO:0000259" key="2">
    <source>
        <dbReference type="Pfam" id="PF01738"/>
    </source>
</evidence>
<organism evidence="3 4">
    <name type="scientific">Caulifigura coniformis</name>
    <dbReference type="NCBI Taxonomy" id="2527983"/>
    <lineage>
        <taxon>Bacteria</taxon>
        <taxon>Pseudomonadati</taxon>
        <taxon>Planctomycetota</taxon>
        <taxon>Planctomycetia</taxon>
        <taxon>Planctomycetales</taxon>
        <taxon>Planctomycetaceae</taxon>
        <taxon>Caulifigura</taxon>
    </lineage>
</organism>
<dbReference type="PANTHER" id="PTHR22946:SF0">
    <property type="entry name" value="DIENELACTONE HYDROLASE DOMAIN-CONTAINING PROTEIN"/>
    <property type="match status" value="1"/>
</dbReference>
<name>A0A517SG05_9PLAN</name>
<dbReference type="Pfam" id="PF01738">
    <property type="entry name" value="DLH"/>
    <property type="match status" value="1"/>
</dbReference>
<accession>A0A517SG05</accession>
<keyword evidence="3" id="KW-0378">Hydrolase</keyword>
<evidence type="ECO:0000256" key="1">
    <source>
        <dbReference type="SAM" id="SignalP"/>
    </source>
</evidence>
<dbReference type="GO" id="GO:0008806">
    <property type="term" value="F:carboxymethylenebutenolidase activity"/>
    <property type="evidence" value="ECO:0007669"/>
    <property type="project" value="UniProtKB-EC"/>
</dbReference>
<dbReference type="InParanoid" id="A0A517SG05"/>
<feature type="chain" id="PRO_5021826201" evidence="1">
    <location>
        <begin position="22"/>
        <end position="261"/>
    </location>
</feature>
<dbReference type="EC" id="3.1.1.45" evidence="3"/>
<dbReference type="OrthoDB" id="9771666at2"/>
<dbReference type="PANTHER" id="PTHR22946">
    <property type="entry name" value="DIENELACTONE HYDROLASE DOMAIN-CONTAINING PROTEIN-RELATED"/>
    <property type="match status" value="1"/>
</dbReference>
<dbReference type="EMBL" id="CP036271">
    <property type="protein sequence ID" value="QDT55066.1"/>
    <property type="molecule type" value="Genomic_DNA"/>
</dbReference>
<dbReference type="RefSeq" id="WP_145030862.1">
    <property type="nucleotide sequence ID" value="NZ_CP036271.1"/>
</dbReference>
<proteinExistence type="predicted"/>
<dbReference type="InterPro" id="IPR029058">
    <property type="entry name" value="AB_hydrolase_fold"/>
</dbReference>
<dbReference type="FunCoup" id="A0A517SG05">
    <property type="interactions" value="334"/>
</dbReference>
<evidence type="ECO:0000313" key="3">
    <source>
        <dbReference type="EMBL" id="QDT55066.1"/>
    </source>
</evidence>
<dbReference type="Gene3D" id="3.40.50.1820">
    <property type="entry name" value="alpha/beta hydrolase"/>
    <property type="match status" value="1"/>
</dbReference>
<sequence length="261" mass="28420" precursor="true">MVRCLIIAAIAVLMCESTSIAAVQTKTVTYKHGAQEFKGFLAWDDASTEKRPGILVVHEWWGLNEYARERAKELAAEGYIAFAADMYGDGKTAEHPQEAQKMAGMVRQNVDEWVKRATAALDVLKSQPQCDSSKLASIGYCFGGSTALQLAFSGADLKAVASFHGALPVPTADQVKKTKATILVCHGAQDSFIPEETIQQFRAALDAGGADWEMDYYAGAQHSFTVISADALGLKGMKYDAEADKRSWARLQGLLKEKFSR</sequence>
<dbReference type="SUPFAM" id="SSF53474">
    <property type="entry name" value="alpha/beta-Hydrolases"/>
    <property type="match status" value="1"/>
</dbReference>
<gene>
    <name evidence="3" type="primary">clcD</name>
    <name evidence="3" type="ORF">Pan44_31070</name>
</gene>
<feature type="domain" description="Dienelactone hydrolase" evidence="2">
    <location>
        <begin position="38"/>
        <end position="257"/>
    </location>
</feature>
<dbReference type="InterPro" id="IPR002925">
    <property type="entry name" value="Dienelactn_hydro"/>
</dbReference>
<dbReference type="InterPro" id="IPR050261">
    <property type="entry name" value="FrsA_esterase"/>
</dbReference>
<dbReference type="AlphaFoldDB" id="A0A517SG05"/>
<dbReference type="KEGG" id="ccos:Pan44_31070"/>
<feature type="signal peptide" evidence="1">
    <location>
        <begin position="1"/>
        <end position="21"/>
    </location>
</feature>
<keyword evidence="4" id="KW-1185">Reference proteome</keyword>
<reference evidence="3 4" key="1">
    <citation type="submission" date="2019-02" db="EMBL/GenBank/DDBJ databases">
        <title>Deep-cultivation of Planctomycetes and their phenomic and genomic characterization uncovers novel biology.</title>
        <authorList>
            <person name="Wiegand S."/>
            <person name="Jogler M."/>
            <person name="Boedeker C."/>
            <person name="Pinto D."/>
            <person name="Vollmers J."/>
            <person name="Rivas-Marin E."/>
            <person name="Kohn T."/>
            <person name="Peeters S.H."/>
            <person name="Heuer A."/>
            <person name="Rast P."/>
            <person name="Oberbeckmann S."/>
            <person name="Bunk B."/>
            <person name="Jeske O."/>
            <person name="Meyerdierks A."/>
            <person name="Storesund J.E."/>
            <person name="Kallscheuer N."/>
            <person name="Luecker S."/>
            <person name="Lage O.M."/>
            <person name="Pohl T."/>
            <person name="Merkel B.J."/>
            <person name="Hornburger P."/>
            <person name="Mueller R.-W."/>
            <person name="Bruemmer F."/>
            <person name="Labrenz M."/>
            <person name="Spormann A.M."/>
            <person name="Op den Camp H."/>
            <person name="Overmann J."/>
            <person name="Amann R."/>
            <person name="Jetten M.S.M."/>
            <person name="Mascher T."/>
            <person name="Medema M.H."/>
            <person name="Devos D.P."/>
            <person name="Kaster A.-K."/>
            <person name="Ovreas L."/>
            <person name="Rohde M."/>
            <person name="Galperin M.Y."/>
            <person name="Jogler C."/>
        </authorList>
    </citation>
    <scope>NUCLEOTIDE SEQUENCE [LARGE SCALE GENOMIC DNA]</scope>
    <source>
        <strain evidence="3 4">Pan44</strain>
    </source>
</reference>
<keyword evidence="1" id="KW-0732">Signal</keyword>
<evidence type="ECO:0000313" key="4">
    <source>
        <dbReference type="Proteomes" id="UP000315700"/>
    </source>
</evidence>
<dbReference type="Proteomes" id="UP000315700">
    <property type="component" value="Chromosome"/>
</dbReference>
<protein>
    <submittedName>
        <fullName evidence="3">Carboxymethylenebutenolidase</fullName>
        <ecNumber evidence="3">3.1.1.45</ecNumber>
    </submittedName>
</protein>